<evidence type="ECO:0000313" key="2">
    <source>
        <dbReference type="Proteomes" id="UP001367508"/>
    </source>
</evidence>
<dbReference type="EMBL" id="JAYMYQ010000011">
    <property type="protein sequence ID" value="KAK7305299.1"/>
    <property type="molecule type" value="Genomic_DNA"/>
</dbReference>
<protein>
    <submittedName>
        <fullName evidence="1">Uncharacterized protein</fullName>
    </submittedName>
</protein>
<gene>
    <name evidence="1" type="ORF">VNO77_43203</name>
</gene>
<proteinExistence type="predicted"/>
<keyword evidence="2" id="KW-1185">Reference proteome</keyword>
<evidence type="ECO:0000313" key="1">
    <source>
        <dbReference type="EMBL" id="KAK7305299.1"/>
    </source>
</evidence>
<comment type="caution">
    <text evidence="1">The sequence shown here is derived from an EMBL/GenBank/DDBJ whole genome shotgun (WGS) entry which is preliminary data.</text>
</comment>
<sequence length="120" mass="13046">MVLIKTRDRLAEVRFDAPEPTQQASRVEARVTIPNIKVERHGLQPAGPSHVGLSVEIQFGFDEGGTNSLFALFTSLDLSSSQTFFGGVNLGVDPSFAGIEEGTSSESQLAFFTLHHFTHL</sequence>
<dbReference type="Proteomes" id="UP001367508">
    <property type="component" value="Unassembled WGS sequence"/>
</dbReference>
<name>A0AAN9PP86_CANGL</name>
<dbReference type="AlphaFoldDB" id="A0AAN9PP86"/>
<accession>A0AAN9PP86</accession>
<reference evidence="1 2" key="1">
    <citation type="submission" date="2024-01" db="EMBL/GenBank/DDBJ databases">
        <title>The genomes of 5 underutilized Papilionoideae crops provide insights into root nodulation and disease resistanc.</title>
        <authorList>
            <person name="Jiang F."/>
        </authorList>
    </citation>
    <scope>NUCLEOTIDE SEQUENCE [LARGE SCALE GENOMIC DNA]</scope>
    <source>
        <strain evidence="1">LVBAO_FW01</strain>
        <tissue evidence="1">Leaves</tissue>
    </source>
</reference>
<organism evidence="1 2">
    <name type="scientific">Canavalia gladiata</name>
    <name type="common">Sword bean</name>
    <name type="synonym">Dolichos gladiatus</name>
    <dbReference type="NCBI Taxonomy" id="3824"/>
    <lineage>
        <taxon>Eukaryota</taxon>
        <taxon>Viridiplantae</taxon>
        <taxon>Streptophyta</taxon>
        <taxon>Embryophyta</taxon>
        <taxon>Tracheophyta</taxon>
        <taxon>Spermatophyta</taxon>
        <taxon>Magnoliopsida</taxon>
        <taxon>eudicotyledons</taxon>
        <taxon>Gunneridae</taxon>
        <taxon>Pentapetalae</taxon>
        <taxon>rosids</taxon>
        <taxon>fabids</taxon>
        <taxon>Fabales</taxon>
        <taxon>Fabaceae</taxon>
        <taxon>Papilionoideae</taxon>
        <taxon>50 kb inversion clade</taxon>
        <taxon>NPAAA clade</taxon>
        <taxon>indigoferoid/millettioid clade</taxon>
        <taxon>Phaseoleae</taxon>
        <taxon>Canavalia</taxon>
    </lineage>
</organism>